<reference evidence="7" key="1">
    <citation type="journal article" date="2015" name="Nat. Genet.">
        <title>The genome and transcriptome of the zoonotic hookworm Ancylostoma ceylanicum identify infection-specific gene families.</title>
        <authorList>
            <person name="Schwarz E.M."/>
            <person name="Hu Y."/>
            <person name="Antoshechkin I."/>
            <person name="Miller M.M."/>
            <person name="Sternberg P.W."/>
            <person name="Aroian R.V."/>
        </authorList>
    </citation>
    <scope>NUCLEOTIDE SEQUENCE</scope>
    <source>
        <strain evidence="7">HY135</strain>
    </source>
</reference>
<feature type="repeat" description="TPR" evidence="4">
    <location>
        <begin position="82"/>
        <end position="115"/>
    </location>
</feature>
<dbReference type="InterPro" id="IPR019734">
    <property type="entry name" value="TPR_rpt"/>
</dbReference>
<dbReference type="EMBL" id="JARK01001624">
    <property type="protein sequence ID" value="EYB85921.1"/>
    <property type="molecule type" value="Genomic_DNA"/>
</dbReference>
<dbReference type="GO" id="GO:0061512">
    <property type="term" value="P:protein localization to cilium"/>
    <property type="evidence" value="ECO:0007669"/>
    <property type="project" value="TreeGrafter"/>
</dbReference>
<dbReference type="PROSITE" id="PS50293">
    <property type="entry name" value="TPR_REGION"/>
    <property type="match status" value="1"/>
</dbReference>
<name>A0A016S620_9BILA</name>
<protein>
    <submittedName>
        <fullName evidence="6">Uncharacterized protein</fullName>
    </submittedName>
</protein>
<feature type="repeat" description="TPR" evidence="4">
    <location>
        <begin position="358"/>
        <end position="391"/>
    </location>
</feature>
<feature type="region of interest" description="Disordered" evidence="5">
    <location>
        <begin position="1"/>
        <end position="35"/>
    </location>
</feature>
<dbReference type="AlphaFoldDB" id="A0A016S620"/>
<dbReference type="Pfam" id="PF13424">
    <property type="entry name" value="TPR_12"/>
    <property type="match status" value="1"/>
</dbReference>
<dbReference type="SUPFAM" id="SSF48452">
    <property type="entry name" value="TPR-like"/>
    <property type="match status" value="2"/>
</dbReference>
<keyword evidence="1" id="KW-0677">Repeat</keyword>
<evidence type="ECO:0000256" key="4">
    <source>
        <dbReference type="PROSITE-ProRule" id="PRU00339"/>
    </source>
</evidence>
<dbReference type="PANTHER" id="PTHR44186">
    <property type="match status" value="1"/>
</dbReference>
<dbReference type="Gene3D" id="1.25.40.10">
    <property type="entry name" value="Tetratricopeptide repeat domain"/>
    <property type="match status" value="3"/>
</dbReference>
<dbReference type="Pfam" id="PF13181">
    <property type="entry name" value="TPR_8"/>
    <property type="match status" value="1"/>
</dbReference>
<feature type="compositionally biased region" description="Basic and acidic residues" evidence="5">
    <location>
        <begin position="1"/>
        <end position="11"/>
    </location>
</feature>
<organism evidence="6 7">
    <name type="scientific">Ancylostoma ceylanicum</name>
    <dbReference type="NCBI Taxonomy" id="53326"/>
    <lineage>
        <taxon>Eukaryota</taxon>
        <taxon>Metazoa</taxon>
        <taxon>Ecdysozoa</taxon>
        <taxon>Nematoda</taxon>
        <taxon>Chromadorea</taxon>
        <taxon>Rhabditida</taxon>
        <taxon>Rhabditina</taxon>
        <taxon>Rhabditomorpha</taxon>
        <taxon>Strongyloidea</taxon>
        <taxon>Ancylostomatidae</taxon>
        <taxon>Ancylostomatinae</taxon>
        <taxon>Ancylostoma</taxon>
    </lineage>
</organism>
<feature type="repeat" description="TPR" evidence="4">
    <location>
        <begin position="116"/>
        <end position="149"/>
    </location>
</feature>
<gene>
    <name evidence="6" type="primary">Acey_s0288.g1477</name>
    <name evidence="6" type="synonym">Acey-F58A4.14</name>
    <name evidence="6" type="ORF">Y032_0288g1477</name>
</gene>
<dbReference type="STRING" id="53326.A0A016S620"/>
<evidence type="ECO:0000313" key="6">
    <source>
        <dbReference type="EMBL" id="EYB85921.1"/>
    </source>
</evidence>
<evidence type="ECO:0000256" key="2">
    <source>
        <dbReference type="ARBA" id="ARBA00022803"/>
    </source>
</evidence>
<proteinExistence type="inferred from homology"/>
<evidence type="ECO:0000256" key="1">
    <source>
        <dbReference type="ARBA" id="ARBA00022737"/>
    </source>
</evidence>
<comment type="caution">
    <text evidence="6">The sequence shown here is derived from an EMBL/GenBank/DDBJ whole genome shotgun (WGS) entry which is preliminary data.</text>
</comment>
<evidence type="ECO:0000256" key="5">
    <source>
        <dbReference type="SAM" id="MobiDB-lite"/>
    </source>
</evidence>
<comment type="similarity">
    <text evidence="3">Belongs to the BBS4 family.</text>
</comment>
<evidence type="ECO:0000256" key="3">
    <source>
        <dbReference type="ARBA" id="ARBA00023778"/>
    </source>
</evidence>
<dbReference type="InterPro" id="IPR011990">
    <property type="entry name" value="TPR-like_helical_dom_sf"/>
</dbReference>
<keyword evidence="2 4" id="KW-0802">TPR repeat</keyword>
<feature type="compositionally biased region" description="Low complexity" evidence="5">
    <location>
        <begin position="24"/>
        <end position="35"/>
    </location>
</feature>
<dbReference type="OrthoDB" id="309339at2759"/>
<evidence type="ECO:0000313" key="7">
    <source>
        <dbReference type="Proteomes" id="UP000024635"/>
    </source>
</evidence>
<dbReference type="SMART" id="SM00028">
    <property type="entry name" value="TPR"/>
    <property type="match status" value="7"/>
</dbReference>
<accession>A0A016S620</accession>
<feature type="repeat" description="TPR" evidence="4">
    <location>
        <begin position="188"/>
        <end position="221"/>
    </location>
</feature>
<sequence>MAEPEQLTKEPEMDECNGEESNEAPEASEQSEQSAPKWKPNFELINFEASNALLHRLYVQGDYIGCKSLIGEMLEQCSNQSEYAFYMRGVIARAEGELEDALSWFNKALAISANSTLYLVNIGRVYFLMGNHTLAVEYLEKAVKGNPNDSKAYYWLARAIYHLDTDLFNTCEKARDLLLQAPSLQTSVELIVFLAKLMSELGDTNAAIQAYERALQLEPENLDVMFKMGMLYLRNNSEDPAFAMLGKALSYDSAHQQSILAAGSIMQAHGDHDVALNKYRVAADACDYNGCLWNNIGVCLFAKGRLAQAHSCLKKASFICPLDYKINYNLGLVHQAMGLYCSALHFLKAASELKRDDAQIIGAMAVVLSNMNDTSNARRAYQKSISMDPKAQVILNYAIFEFRHKNRDVARDALTHFKTVSSNAGGCRKDLLNKADQLDDALLSLPQEEESFSIVEFSQTFWQRKRLKLLLSTLGGPGAYIIETTQGKSVGTVQIDPSCTQESTCLPWVISMMYPDPEHVAIRPLDILWFRYLWVFAHLGLYASLRLPRANTFTTGNLNDACGPAWAIVNNPCLFDNSLL</sequence>
<dbReference type="Proteomes" id="UP000024635">
    <property type="component" value="Unassembled WGS sequence"/>
</dbReference>
<dbReference type="PANTHER" id="PTHR44186:SF1">
    <property type="entry name" value="BARDET-BIEDL SYNDROME 4 PROTEIN"/>
    <property type="match status" value="1"/>
</dbReference>
<dbReference type="GO" id="GO:0036064">
    <property type="term" value="C:ciliary basal body"/>
    <property type="evidence" value="ECO:0007669"/>
    <property type="project" value="TreeGrafter"/>
</dbReference>
<keyword evidence="7" id="KW-1185">Reference proteome</keyword>
<feature type="compositionally biased region" description="Acidic residues" evidence="5">
    <location>
        <begin position="12"/>
        <end position="23"/>
    </location>
</feature>
<dbReference type="GO" id="GO:0060271">
    <property type="term" value="P:cilium assembly"/>
    <property type="evidence" value="ECO:0007669"/>
    <property type="project" value="TreeGrafter"/>
</dbReference>
<dbReference type="PROSITE" id="PS50005">
    <property type="entry name" value="TPR"/>
    <property type="match status" value="4"/>
</dbReference>
<dbReference type="Pfam" id="PF13414">
    <property type="entry name" value="TPR_11"/>
    <property type="match status" value="1"/>
</dbReference>